<sequence>MITNAAALLSVRSVAYCFSAVTVATKFALRRFVREGAGLQPETYTDQILLAAGSMS</sequence>
<evidence type="ECO:0000313" key="1">
    <source>
        <dbReference type="EMBL" id="APG93477.1"/>
    </source>
</evidence>
<accession>A0A1L3LTS5</accession>
<dbReference type="AlphaFoldDB" id="A0A1L3LTS5"/>
<keyword evidence="1" id="KW-0614">Plasmid</keyword>
<reference evidence="1 2" key="1">
    <citation type="submission" date="2015-10" db="EMBL/GenBank/DDBJ databases">
        <title>Genomic differences between typical nodule nitrogen-fixing rhizobial strains and those coming from bean seeds.</title>
        <authorList>
            <person name="Peralta H."/>
            <person name="Aguilar-Vera A."/>
            <person name="Diaz R."/>
            <person name="Mora Y."/>
            <person name="Martinez-Batallar G."/>
            <person name="Salazar E."/>
            <person name="Vargas-Lagunas C."/>
            <person name="Encarnacion S."/>
            <person name="Girard L."/>
            <person name="Mora J."/>
        </authorList>
    </citation>
    <scope>NUCLEOTIDE SEQUENCE [LARGE SCALE GENOMIC DNA]</scope>
    <source>
        <strain evidence="1 2">CFNEI 73</strain>
        <plasmid evidence="1 2">B</plasmid>
    </source>
</reference>
<proteinExistence type="predicted"/>
<dbReference type="EMBL" id="CP013109">
    <property type="protein sequence ID" value="APG93477.1"/>
    <property type="molecule type" value="Genomic_DNA"/>
</dbReference>
<geneLocation type="plasmid" evidence="1 2">
    <name>B</name>
</geneLocation>
<organism evidence="1 2">
    <name type="scientific">Sinorhizobium americanum</name>
    <dbReference type="NCBI Taxonomy" id="194963"/>
    <lineage>
        <taxon>Bacteria</taxon>
        <taxon>Pseudomonadati</taxon>
        <taxon>Pseudomonadota</taxon>
        <taxon>Alphaproteobacteria</taxon>
        <taxon>Hyphomicrobiales</taxon>
        <taxon>Rhizobiaceae</taxon>
        <taxon>Sinorhizobium/Ensifer group</taxon>
        <taxon>Sinorhizobium</taxon>
    </lineage>
</organism>
<name>A0A1L3LTS5_9HYPH</name>
<protein>
    <submittedName>
        <fullName evidence="1">Uncharacterized protein</fullName>
    </submittedName>
</protein>
<evidence type="ECO:0000313" key="2">
    <source>
        <dbReference type="Proteomes" id="UP000182306"/>
    </source>
</evidence>
<keyword evidence="2" id="KW-1185">Reference proteome</keyword>
<gene>
    <name evidence="1" type="ORF">SAMCFNEI73_pB0280</name>
</gene>
<dbReference type="Proteomes" id="UP000182306">
    <property type="component" value="Plasmid B"/>
</dbReference>
<dbReference type="KEGG" id="same:SAMCFNEI73_pB0280"/>